<proteinExistence type="predicted"/>
<evidence type="ECO:0000259" key="1">
    <source>
        <dbReference type="PROSITE" id="PS50181"/>
    </source>
</evidence>
<dbReference type="WBParaSite" id="NBR_0001831301-mRNA-1">
    <property type="protein sequence ID" value="NBR_0001831301-mRNA-1"/>
    <property type="gene ID" value="NBR_0001831301"/>
</dbReference>
<feature type="domain" description="F-box" evidence="1">
    <location>
        <begin position="63"/>
        <end position="109"/>
    </location>
</feature>
<accession>A0A158R3H7</accession>
<reference evidence="4" key="1">
    <citation type="submission" date="2016-04" db="UniProtKB">
        <authorList>
            <consortium name="WormBaseParasite"/>
        </authorList>
    </citation>
    <scope>IDENTIFICATION</scope>
</reference>
<evidence type="ECO:0000313" key="4">
    <source>
        <dbReference type="WBParaSite" id="NBR_0001831301-mRNA-1"/>
    </source>
</evidence>
<name>A0A158R3H7_NIPBR</name>
<evidence type="ECO:0000313" key="3">
    <source>
        <dbReference type="Proteomes" id="UP000271162"/>
    </source>
</evidence>
<gene>
    <name evidence="2" type="ORF">NBR_LOCUS18314</name>
</gene>
<dbReference type="SMART" id="SM00256">
    <property type="entry name" value="FBOX"/>
    <property type="match status" value="1"/>
</dbReference>
<dbReference type="PROSITE" id="PS50181">
    <property type="entry name" value="FBOX"/>
    <property type="match status" value="1"/>
</dbReference>
<evidence type="ECO:0000313" key="2">
    <source>
        <dbReference type="EMBL" id="VDL82035.1"/>
    </source>
</evidence>
<sequence length="198" mass="23230">MVPIFRCEEIIRQKDEEGCATSSLAATADETVQPCKRFKPESPGEARKNSLTTDYLEPPSDGSCYVDRLPDEIVLKVFSNLYETDLSRCAGVSGRFYRISNDVNLWKTLYQGAFEYTVPMYHPTHGKFELREPHRWRDTLNPWKESFRQLRHAIHVRPRYGHIYEGHIGRNIPHFETLTQALQWVDNLKLIYLFVYFV</sequence>
<keyword evidence="3" id="KW-1185">Reference proteome</keyword>
<dbReference type="Pfam" id="PF12937">
    <property type="entry name" value="F-box-like"/>
    <property type="match status" value="1"/>
</dbReference>
<dbReference type="EMBL" id="UYSL01023324">
    <property type="protein sequence ID" value="VDL82035.1"/>
    <property type="molecule type" value="Genomic_DNA"/>
</dbReference>
<dbReference type="AlphaFoldDB" id="A0A158R3H7"/>
<reference evidence="2 3" key="2">
    <citation type="submission" date="2018-11" db="EMBL/GenBank/DDBJ databases">
        <authorList>
            <consortium name="Pathogen Informatics"/>
        </authorList>
    </citation>
    <scope>NUCLEOTIDE SEQUENCE [LARGE SCALE GENOMIC DNA]</scope>
</reference>
<protein>
    <submittedName>
        <fullName evidence="4">F-box only protein 11 (inferred by orthology to a human protein)</fullName>
    </submittedName>
</protein>
<dbReference type="InterPro" id="IPR001810">
    <property type="entry name" value="F-box_dom"/>
</dbReference>
<dbReference type="Proteomes" id="UP000271162">
    <property type="component" value="Unassembled WGS sequence"/>
</dbReference>
<dbReference type="SUPFAM" id="SSF81383">
    <property type="entry name" value="F-box domain"/>
    <property type="match status" value="1"/>
</dbReference>
<dbReference type="InterPro" id="IPR036047">
    <property type="entry name" value="F-box-like_dom_sf"/>
</dbReference>
<dbReference type="STRING" id="27835.A0A158R3H7"/>
<dbReference type="Gene3D" id="1.20.1280.50">
    <property type="match status" value="1"/>
</dbReference>
<organism evidence="4">
    <name type="scientific">Nippostrongylus brasiliensis</name>
    <name type="common">Rat hookworm</name>
    <dbReference type="NCBI Taxonomy" id="27835"/>
    <lineage>
        <taxon>Eukaryota</taxon>
        <taxon>Metazoa</taxon>
        <taxon>Ecdysozoa</taxon>
        <taxon>Nematoda</taxon>
        <taxon>Chromadorea</taxon>
        <taxon>Rhabditida</taxon>
        <taxon>Rhabditina</taxon>
        <taxon>Rhabditomorpha</taxon>
        <taxon>Strongyloidea</taxon>
        <taxon>Heligmosomidae</taxon>
        <taxon>Nippostrongylus</taxon>
    </lineage>
</organism>